<dbReference type="InterPro" id="IPR029044">
    <property type="entry name" value="Nucleotide-diphossugar_trans"/>
</dbReference>
<dbReference type="AlphaFoldDB" id="A0A1G2T8K0"/>
<proteinExistence type="predicted"/>
<evidence type="ECO:0008006" key="3">
    <source>
        <dbReference type="Google" id="ProtNLM"/>
    </source>
</evidence>
<protein>
    <recommendedName>
        <fullName evidence="3">Nucleotide-diphospho-sugar transferase domain-containing protein</fullName>
    </recommendedName>
</protein>
<dbReference type="Proteomes" id="UP000179264">
    <property type="component" value="Unassembled WGS sequence"/>
</dbReference>
<evidence type="ECO:0000313" key="2">
    <source>
        <dbReference type="Proteomes" id="UP000179264"/>
    </source>
</evidence>
<sequence>MIFRWSIWGANKEKSIELLKYSIQSFKYFFGNSHEYYVYTDDVTGLDKEISDVAFARNFNENGESIFNINSKATWMKWCPSSRINIKETEIYIDSDVFLLRYPKEIDDFINNKKLKFCIMDEFNGQSWQHGAMSRKSTNQTPFVNAGFFIQKMGSDITEDLLNEFEWWKQNILVNEQTHHDEQGALAIALTSYLVKGELYILPKDNYALIGPNENKDIENLKNITMFHAVYPDHPAFYKFKDYLDNLLK</sequence>
<dbReference type="SUPFAM" id="SSF53448">
    <property type="entry name" value="Nucleotide-diphospho-sugar transferases"/>
    <property type="match status" value="1"/>
</dbReference>
<gene>
    <name evidence="1" type="ORF">A2W58_01620</name>
</gene>
<accession>A0A1G2T8K0</accession>
<reference evidence="1 2" key="1">
    <citation type="journal article" date="2016" name="Nat. Commun.">
        <title>Thousands of microbial genomes shed light on interconnected biogeochemical processes in an aquifer system.</title>
        <authorList>
            <person name="Anantharaman K."/>
            <person name="Brown C.T."/>
            <person name="Hug L.A."/>
            <person name="Sharon I."/>
            <person name="Castelle C.J."/>
            <person name="Probst A.J."/>
            <person name="Thomas B.C."/>
            <person name="Singh A."/>
            <person name="Wilkins M.J."/>
            <person name="Karaoz U."/>
            <person name="Brodie E.L."/>
            <person name="Williams K.H."/>
            <person name="Hubbard S.S."/>
            <person name="Banfield J.F."/>
        </authorList>
    </citation>
    <scope>NUCLEOTIDE SEQUENCE [LARGE SCALE GENOMIC DNA]</scope>
</reference>
<evidence type="ECO:0000313" key="1">
    <source>
        <dbReference type="EMBL" id="OHA93606.1"/>
    </source>
</evidence>
<name>A0A1G2T8K0_9BACT</name>
<dbReference type="EMBL" id="MHVL01000016">
    <property type="protein sequence ID" value="OHA93606.1"/>
    <property type="molecule type" value="Genomic_DNA"/>
</dbReference>
<organism evidence="1 2">
    <name type="scientific">Candidatus Zambryskibacteria bacterium RIFCSPHIGHO2_02_38_10.5</name>
    <dbReference type="NCBI Taxonomy" id="1802742"/>
    <lineage>
        <taxon>Bacteria</taxon>
        <taxon>Candidatus Zambryskiibacteriota</taxon>
    </lineage>
</organism>
<comment type="caution">
    <text evidence="1">The sequence shown here is derived from an EMBL/GenBank/DDBJ whole genome shotgun (WGS) entry which is preliminary data.</text>
</comment>